<dbReference type="InterPro" id="IPR036188">
    <property type="entry name" value="FAD/NAD-bd_sf"/>
</dbReference>
<dbReference type="Proteomes" id="UP000001055">
    <property type="component" value="Unassembled WGS sequence"/>
</dbReference>
<keyword evidence="2" id="KW-0472">Membrane</keyword>
<dbReference type="Pfam" id="PF22607">
    <property type="entry name" value="FAD_binding-like"/>
    <property type="match status" value="1"/>
</dbReference>
<protein>
    <recommendedName>
        <fullName evidence="3">2,6-dihydroxypyridine 3-monooxygenase substrate binding domain-containing protein</fullName>
    </recommendedName>
</protein>
<evidence type="ECO:0000313" key="5">
    <source>
        <dbReference type="Proteomes" id="UP000001055"/>
    </source>
</evidence>
<dbReference type="Gene3D" id="3.50.50.60">
    <property type="entry name" value="FAD/NAD(P)-binding domain"/>
    <property type="match status" value="1"/>
</dbReference>
<feature type="region of interest" description="Disordered" evidence="1">
    <location>
        <begin position="418"/>
        <end position="664"/>
    </location>
</feature>
<dbReference type="PRINTS" id="PR00420">
    <property type="entry name" value="RNGMNOXGNASE"/>
</dbReference>
<keyword evidence="2" id="KW-1133">Transmembrane helix</keyword>
<dbReference type="VEuPathDB" id="FungiDB:JI435_023010"/>
<dbReference type="EMBL" id="CH445327">
    <property type="protein sequence ID" value="EAT90513.2"/>
    <property type="molecule type" value="Genomic_DNA"/>
</dbReference>
<dbReference type="STRING" id="321614.Q0V113"/>
<sequence>MSRTKPQNIVIVGGSLGGLFMGVALKRLRQNLNIRILERNQTPLLQDQGAGLVANSDVLHFFSKYDHTRTPLTVTSHRRQYLNKEGEVIDREDREQQMTSWDLLYHLLRANCDGVKSEYAEVPKSQENEGTLSYEYGCTATDIKIPTSTTASDMDYSEPVQITIKHSSGKTSITEADLVIAADGPSSTIRAKYHPEIKRTYAGYVAWRGTIPEDQVSEEAKKVLVERITFFHTQNTQILAYAIPGKHGTLEPGKRLLNWVWYVNYKEESTEHRNIMTDKDGKRHHITLPAGGVRDDVWSQQKDFAKRILPSAFAELVEKTKVPFIQAITDVISPSANLDSGRVLLIGDALAGVRPHTGMSSNQAALDAMQLAETINKIIGGAGEEVLEDWEKHVMEYATELQSRGVYIGNRNWQAENKVNEQRKAQEKKSKLRAQERQEREEQEQQKYNEEQTRKAQEAKWRREEKMRESRLRQKQAEEHRAREEEQRMREEQEARRVKEQEQKFQQERAKAEMERKERERQEATREKWQVAQERERQQRLRAQEQQAAAAAERLRQHHEKEAADAEAKCQNSYSTQKAQKDKQRAVDEERLKQEQASKLRREERQREADERSRRVMQEAQARQREVAEQKLRLQAPDPTTPKKRPYPDTPDSTPNRPTKTPKVKTDNLALRNSMARIHAREKHMQALLDLGGMGHEAELMGVYIELGWDRMAAKGKCDFCKRNIQLEMYVCPSGESKACTPCKMKFCYYSSC</sequence>
<evidence type="ECO:0000313" key="4">
    <source>
        <dbReference type="EMBL" id="EAT90513.2"/>
    </source>
</evidence>
<feature type="domain" description="2,6-dihydroxypyridine 3-monooxygenase substrate binding" evidence="3">
    <location>
        <begin position="201"/>
        <end position="330"/>
    </location>
</feature>
<dbReference type="SUPFAM" id="SSF51905">
    <property type="entry name" value="FAD/NAD(P)-binding domain"/>
    <property type="match status" value="1"/>
</dbReference>
<dbReference type="InParanoid" id="Q0V113"/>
<dbReference type="InterPro" id="IPR053212">
    <property type="entry name" value="DHP_3-monooxygenase"/>
</dbReference>
<proteinExistence type="predicted"/>
<dbReference type="RefSeq" id="XP_001792913.1">
    <property type="nucleotide sequence ID" value="XM_001792861.1"/>
</dbReference>
<accession>Q0V113</accession>
<evidence type="ECO:0000256" key="2">
    <source>
        <dbReference type="SAM" id="Phobius"/>
    </source>
</evidence>
<gene>
    <name evidence="4" type="ORF">SNOG_02301</name>
</gene>
<dbReference type="PANTHER" id="PTHR47469:SF2">
    <property type="entry name" value="OS06G0597600 PROTEIN"/>
    <property type="match status" value="1"/>
</dbReference>
<dbReference type="AlphaFoldDB" id="Q0V113"/>
<dbReference type="Gene3D" id="3.30.9.60">
    <property type="match status" value="1"/>
</dbReference>
<keyword evidence="2" id="KW-0812">Transmembrane</keyword>
<feature type="compositionally biased region" description="Basic and acidic residues" evidence="1">
    <location>
        <begin position="418"/>
        <end position="543"/>
    </location>
</feature>
<dbReference type="SUPFAM" id="SSF54373">
    <property type="entry name" value="FAD-linked reductases, C-terminal domain"/>
    <property type="match status" value="1"/>
</dbReference>
<dbReference type="PANTHER" id="PTHR47469">
    <property type="entry name" value="MONOOXYGENASE-LIKE"/>
    <property type="match status" value="1"/>
</dbReference>
<dbReference type="GeneID" id="5969763"/>
<evidence type="ECO:0000259" key="3">
    <source>
        <dbReference type="Pfam" id="PF22607"/>
    </source>
</evidence>
<evidence type="ECO:0000256" key="1">
    <source>
        <dbReference type="SAM" id="MobiDB-lite"/>
    </source>
</evidence>
<dbReference type="KEGG" id="pno:SNOG_02301"/>
<feature type="compositionally biased region" description="Basic and acidic residues" evidence="1">
    <location>
        <begin position="579"/>
        <end position="632"/>
    </location>
</feature>
<feature type="compositionally biased region" description="Basic and acidic residues" evidence="1">
    <location>
        <begin position="553"/>
        <end position="568"/>
    </location>
</feature>
<dbReference type="eggNOG" id="KOG2614">
    <property type="taxonomic scope" value="Eukaryota"/>
</dbReference>
<dbReference type="InterPro" id="IPR054707">
    <property type="entry name" value="DhpH_subs-bd"/>
</dbReference>
<organism evidence="4 5">
    <name type="scientific">Phaeosphaeria nodorum (strain SN15 / ATCC MYA-4574 / FGSC 10173)</name>
    <name type="common">Glume blotch fungus</name>
    <name type="synonym">Parastagonospora nodorum</name>
    <dbReference type="NCBI Taxonomy" id="321614"/>
    <lineage>
        <taxon>Eukaryota</taxon>
        <taxon>Fungi</taxon>
        <taxon>Dikarya</taxon>
        <taxon>Ascomycota</taxon>
        <taxon>Pezizomycotina</taxon>
        <taxon>Dothideomycetes</taxon>
        <taxon>Pleosporomycetidae</taxon>
        <taxon>Pleosporales</taxon>
        <taxon>Pleosporineae</taxon>
        <taxon>Phaeosphaeriaceae</taxon>
        <taxon>Parastagonospora</taxon>
    </lineage>
</organism>
<dbReference type="HOGENOM" id="CLU_369646_0_0_1"/>
<feature type="transmembrane region" description="Helical" evidence="2">
    <location>
        <begin position="6"/>
        <end position="25"/>
    </location>
</feature>
<reference evidence="5" key="1">
    <citation type="journal article" date="2007" name="Plant Cell">
        <title>Dothideomycete-plant interactions illuminated by genome sequencing and EST analysis of the wheat pathogen Stagonospora nodorum.</title>
        <authorList>
            <person name="Hane J.K."/>
            <person name="Lowe R.G."/>
            <person name="Solomon P.S."/>
            <person name="Tan K.C."/>
            <person name="Schoch C.L."/>
            <person name="Spatafora J.W."/>
            <person name="Crous P.W."/>
            <person name="Kodira C."/>
            <person name="Birren B.W."/>
            <person name="Galagan J.E."/>
            <person name="Torriani S.F."/>
            <person name="McDonald B.A."/>
            <person name="Oliver R.P."/>
        </authorList>
    </citation>
    <scope>NUCLEOTIDE SEQUENCE [LARGE SCALE GENOMIC DNA]</scope>
    <source>
        <strain evidence="5">SN15 / ATCC MYA-4574 / FGSC 10173</strain>
    </source>
</reference>
<name>Q0V113_PHANO</name>